<proteinExistence type="predicted"/>
<protein>
    <submittedName>
        <fullName evidence="1">Uncharacterized protein</fullName>
    </submittedName>
</protein>
<dbReference type="STRING" id="1016849.A0A0D1X597"/>
<dbReference type="HOGENOM" id="CLU_2038090_0_0_1"/>
<dbReference type="EMBL" id="KN846952">
    <property type="protein sequence ID" value="KIV82876.1"/>
    <property type="molecule type" value="Genomic_DNA"/>
</dbReference>
<dbReference type="AlphaFoldDB" id="A0A0D1X597"/>
<dbReference type="Proteomes" id="UP000053599">
    <property type="component" value="Unassembled WGS sequence"/>
</dbReference>
<reference evidence="1 2" key="1">
    <citation type="submission" date="2015-01" db="EMBL/GenBank/DDBJ databases">
        <title>The Genome Sequence of Exophiala sideris CBS121828.</title>
        <authorList>
            <consortium name="The Broad Institute Genomics Platform"/>
            <person name="Cuomo C."/>
            <person name="de Hoog S."/>
            <person name="Gorbushina A."/>
            <person name="Stielow B."/>
            <person name="Teixiera M."/>
            <person name="Abouelleil A."/>
            <person name="Chapman S.B."/>
            <person name="Priest M."/>
            <person name="Young S.K."/>
            <person name="Wortman J."/>
            <person name="Nusbaum C."/>
            <person name="Birren B."/>
        </authorList>
    </citation>
    <scope>NUCLEOTIDE SEQUENCE [LARGE SCALE GENOMIC DNA]</scope>
    <source>
        <strain evidence="1 2">CBS 121828</strain>
    </source>
</reference>
<sequence>MVHESLLALQNLTWNGDQGLSEFPCKELFVPYYPQGVVAQSGNGVLGHWTETRGLTFDPVRLSGQKSRDTSQVLPTDISRSFWDESRAWTRKESDFRHGSLAFVALERRTRRTESRFDPDS</sequence>
<gene>
    <name evidence="1" type="ORF">PV11_04943</name>
</gene>
<evidence type="ECO:0000313" key="1">
    <source>
        <dbReference type="EMBL" id="KIV82876.1"/>
    </source>
</evidence>
<organism evidence="1 2">
    <name type="scientific">Exophiala sideris</name>
    <dbReference type="NCBI Taxonomy" id="1016849"/>
    <lineage>
        <taxon>Eukaryota</taxon>
        <taxon>Fungi</taxon>
        <taxon>Dikarya</taxon>
        <taxon>Ascomycota</taxon>
        <taxon>Pezizomycotina</taxon>
        <taxon>Eurotiomycetes</taxon>
        <taxon>Chaetothyriomycetidae</taxon>
        <taxon>Chaetothyriales</taxon>
        <taxon>Herpotrichiellaceae</taxon>
        <taxon>Exophiala</taxon>
    </lineage>
</organism>
<accession>A0A0D1X597</accession>
<evidence type="ECO:0000313" key="2">
    <source>
        <dbReference type="Proteomes" id="UP000053599"/>
    </source>
</evidence>
<name>A0A0D1X597_9EURO</name>